<organism evidence="1 2">
    <name type="scientific">Actinacidiphila alni</name>
    <dbReference type="NCBI Taxonomy" id="380248"/>
    <lineage>
        <taxon>Bacteria</taxon>
        <taxon>Bacillati</taxon>
        <taxon>Actinomycetota</taxon>
        <taxon>Actinomycetes</taxon>
        <taxon>Kitasatosporales</taxon>
        <taxon>Streptomycetaceae</taxon>
        <taxon>Actinacidiphila</taxon>
    </lineage>
</organism>
<protein>
    <recommendedName>
        <fullName evidence="3">DUF5642 domain-containing protein</fullName>
    </recommendedName>
</protein>
<keyword evidence="2" id="KW-1185">Reference proteome</keyword>
<proteinExistence type="predicted"/>
<dbReference type="AlphaFoldDB" id="A0A1I2IWK8"/>
<dbReference type="Proteomes" id="UP000199323">
    <property type="component" value="Unassembled WGS sequence"/>
</dbReference>
<sequence>MLSQDELQQGVVGAKDIPGWMTETVAGRGGDGVEVAPRILDVSKWPRTSPAACQPLDRMTSLGSGYQYFAVVEQKVSPVSGDGPITEMALTSYRPAEAPKVIADLRTSIRTCSDFSQPRGGYEYTHPQVLADPKVGDEAIAYRLTQVVPSVDSNGDPDGGQPVDVPFHFVVVRSGATIVSFYTMTPPGGHGTTDVPVDVVKSQIAKLDQMPQHS</sequence>
<name>A0A1I2IWK8_9ACTN</name>
<reference evidence="1 2" key="1">
    <citation type="submission" date="2016-10" db="EMBL/GenBank/DDBJ databases">
        <authorList>
            <person name="de Groot N.N."/>
        </authorList>
    </citation>
    <scope>NUCLEOTIDE SEQUENCE [LARGE SCALE GENOMIC DNA]</scope>
    <source>
        <strain evidence="1 2">CGMCC 4.3510</strain>
    </source>
</reference>
<accession>A0A1I2IWK8</accession>
<evidence type="ECO:0008006" key="3">
    <source>
        <dbReference type="Google" id="ProtNLM"/>
    </source>
</evidence>
<gene>
    <name evidence="1" type="ORF">SAMN05216251_114195</name>
</gene>
<evidence type="ECO:0000313" key="1">
    <source>
        <dbReference type="EMBL" id="SFF45397.1"/>
    </source>
</evidence>
<dbReference type="EMBL" id="FONG01000014">
    <property type="protein sequence ID" value="SFF45397.1"/>
    <property type="molecule type" value="Genomic_DNA"/>
</dbReference>
<evidence type="ECO:0000313" key="2">
    <source>
        <dbReference type="Proteomes" id="UP000199323"/>
    </source>
</evidence>